<keyword evidence="8" id="KW-0521">NADP</keyword>
<reference evidence="16" key="1">
    <citation type="journal article" date="2020" name="mSystems">
        <title>Genome- and Community-Level Interaction Insights into Carbon Utilization and Element Cycling Functions of Hydrothermarchaeota in Hydrothermal Sediment.</title>
        <authorList>
            <person name="Zhou Z."/>
            <person name="Liu Y."/>
            <person name="Xu W."/>
            <person name="Pan J."/>
            <person name="Luo Z.H."/>
            <person name="Li M."/>
        </authorList>
    </citation>
    <scope>NUCLEOTIDE SEQUENCE [LARGE SCALE GENOMIC DNA]</scope>
    <source>
        <strain evidence="16">SpSt-783</strain>
    </source>
</reference>
<feature type="binding site" evidence="11">
    <location>
        <begin position="11"/>
        <end position="16"/>
    </location>
    <ligand>
        <name>NAD(+)</name>
        <dbReference type="ChEBI" id="CHEBI:57540"/>
    </ligand>
</feature>
<feature type="binding site" evidence="8">
    <location>
        <position position="255"/>
    </location>
    <ligand>
        <name>sn-glycerol 3-phosphate</name>
        <dbReference type="ChEBI" id="CHEBI:57597"/>
    </ligand>
</feature>
<accession>A0A7C6AFN8</accession>
<evidence type="ECO:0000256" key="3">
    <source>
        <dbReference type="ARBA" id="ARBA00023002"/>
    </source>
</evidence>
<evidence type="ECO:0000313" key="16">
    <source>
        <dbReference type="EMBL" id="HHS62713.1"/>
    </source>
</evidence>
<dbReference type="InterPro" id="IPR008927">
    <property type="entry name" value="6-PGluconate_DH-like_C_sf"/>
</dbReference>
<feature type="binding site" evidence="8">
    <location>
        <position position="137"/>
    </location>
    <ligand>
        <name>sn-glycerol 3-phosphate</name>
        <dbReference type="ChEBI" id="CHEBI:57597"/>
    </ligand>
</feature>
<evidence type="ECO:0000256" key="7">
    <source>
        <dbReference type="ARBA" id="ARBA00023264"/>
    </source>
</evidence>
<feature type="binding site" evidence="10">
    <location>
        <begin position="256"/>
        <end position="257"/>
    </location>
    <ligand>
        <name>substrate</name>
    </ligand>
</feature>
<feature type="binding site" evidence="8">
    <location>
        <position position="280"/>
    </location>
    <ligand>
        <name>NADPH</name>
        <dbReference type="ChEBI" id="CHEBI:57783"/>
    </ligand>
</feature>
<evidence type="ECO:0000256" key="6">
    <source>
        <dbReference type="ARBA" id="ARBA00023209"/>
    </source>
</evidence>
<dbReference type="AlphaFoldDB" id="A0A7C6AFN8"/>
<comment type="caution">
    <text evidence="8">Lacks conserved residue(s) required for the propagation of feature annotation.</text>
</comment>
<keyword evidence="6 8" id="KW-0594">Phospholipid biosynthesis</keyword>
<dbReference type="InterPro" id="IPR006168">
    <property type="entry name" value="G3P_DH_NAD-dep"/>
</dbReference>
<feature type="binding site" evidence="8">
    <location>
        <position position="257"/>
    </location>
    <ligand>
        <name>sn-glycerol 3-phosphate</name>
        <dbReference type="ChEBI" id="CHEBI:57597"/>
    </ligand>
</feature>
<dbReference type="GO" id="GO:0046168">
    <property type="term" value="P:glycerol-3-phosphate catabolic process"/>
    <property type="evidence" value="ECO:0007669"/>
    <property type="project" value="InterPro"/>
</dbReference>
<protein>
    <recommendedName>
        <fullName evidence="8">Glycerol-3-phosphate dehydrogenase [NAD(P)+]</fullName>
        <ecNumber evidence="8">1.1.1.94</ecNumber>
    </recommendedName>
    <alternativeName>
        <fullName evidence="8">NAD(P)(+)-dependent glycerol-3-phosphate dehydrogenase</fullName>
    </alternativeName>
    <alternativeName>
        <fullName evidence="8">NAD(P)H-dependent dihydroxyacetone-phosphate reductase</fullName>
    </alternativeName>
</protein>
<feature type="binding site" evidence="8">
    <location>
        <position position="256"/>
    </location>
    <ligand>
        <name>sn-glycerol 3-phosphate</name>
        <dbReference type="ChEBI" id="CHEBI:57597"/>
    </ligand>
</feature>
<evidence type="ECO:0000259" key="15">
    <source>
        <dbReference type="Pfam" id="PF07479"/>
    </source>
</evidence>
<evidence type="ECO:0000256" key="4">
    <source>
        <dbReference type="ARBA" id="ARBA00023027"/>
    </source>
</evidence>
<keyword evidence="8" id="KW-0547">Nucleotide-binding</keyword>
<dbReference type="InterPro" id="IPR013328">
    <property type="entry name" value="6PGD_dom2"/>
</dbReference>
<dbReference type="Gene3D" id="3.40.50.720">
    <property type="entry name" value="NAD(P)-binding Rossmann-like Domain"/>
    <property type="match status" value="1"/>
</dbReference>
<dbReference type="GO" id="GO:0005975">
    <property type="term" value="P:carbohydrate metabolic process"/>
    <property type="evidence" value="ECO:0007669"/>
    <property type="project" value="InterPro"/>
</dbReference>
<feature type="domain" description="Glycerol-3-phosphate dehydrogenase NAD-dependent N-terminal" evidence="14">
    <location>
        <begin position="6"/>
        <end position="160"/>
    </location>
</feature>
<comment type="function">
    <text evidence="8">Catalyzes the reduction of the glycolytic intermediate dihydroxyacetone phosphate (DHAP) to sn-glycerol 3-phosphate (G3P), the key precursor for phospholipid synthesis.</text>
</comment>
<keyword evidence="8" id="KW-0963">Cytoplasm</keyword>
<feature type="binding site" evidence="11">
    <location>
        <position position="141"/>
    </location>
    <ligand>
        <name>NAD(+)</name>
        <dbReference type="ChEBI" id="CHEBI:57540"/>
    </ligand>
</feature>
<comment type="caution">
    <text evidence="16">The sequence shown here is derived from an EMBL/GenBank/DDBJ whole genome shotgun (WGS) entry which is preliminary data.</text>
</comment>
<evidence type="ECO:0000256" key="12">
    <source>
        <dbReference type="RuleBase" id="RU000437"/>
    </source>
</evidence>
<feature type="binding site" evidence="8">
    <location>
        <position position="109"/>
    </location>
    <ligand>
        <name>NADPH</name>
        <dbReference type="ChEBI" id="CHEBI:57783"/>
    </ligand>
</feature>
<evidence type="ECO:0000256" key="9">
    <source>
        <dbReference type="PIRSR" id="PIRSR000114-1"/>
    </source>
</evidence>
<evidence type="ECO:0000256" key="11">
    <source>
        <dbReference type="PIRSR" id="PIRSR000114-3"/>
    </source>
</evidence>
<keyword evidence="5 8" id="KW-0443">Lipid metabolism</keyword>
<feature type="binding site" evidence="8">
    <location>
        <position position="282"/>
    </location>
    <ligand>
        <name>NADPH</name>
        <dbReference type="ChEBI" id="CHEBI:57783"/>
    </ligand>
</feature>
<dbReference type="NCBIfam" id="NF000940">
    <property type="entry name" value="PRK00094.1-2"/>
    <property type="match status" value="1"/>
</dbReference>
<feature type="binding site" evidence="8">
    <location>
        <position position="109"/>
    </location>
    <ligand>
        <name>sn-glycerol 3-phosphate</name>
        <dbReference type="ChEBI" id="CHEBI:57597"/>
    </ligand>
</feature>
<comment type="catalytic activity">
    <reaction evidence="8 13">
        <text>sn-glycerol 3-phosphate + NADP(+) = dihydroxyacetone phosphate + NADPH + H(+)</text>
        <dbReference type="Rhea" id="RHEA:11096"/>
        <dbReference type="ChEBI" id="CHEBI:15378"/>
        <dbReference type="ChEBI" id="CHEBI:57597"/>
        <dbReference type="ChEBI" id="CHEBI:57642"/>
        <dbReference type="ChEBI" id="CHEBI:57783"/>
        <dbReference type="ChEBI" id="CHEBI:58349"/>
        <dbReference type="EC" id="1.1.1.94"/>
    </reaction>
</comment>
<dbReference type="GO" id="GO:0051287">
    <property type="term" value="F:NAD binding"/>
    <property type="evidence" value="ECO:0007669"/>
    <property type="project" value="InterPro"/>
</dbReference>
<proteinExistence type="inferred from homology"/>
<dbReference type="GO" id="GO:0008654">
    <property type="term" value="P:phospholipid biosynthetic process"/>
    <property type="evidence" value="ECO:0007669"/>
    <property type="project" value="UniProtKB-KW"/>
</dbReference>
<evidence type="ECO:0000256" key="13">
    <source>
        <dbReference type="RuleBase" id="RU000439"/>
    </source>
</evidence>
<feature type="binding site" evidence="8">
    <location>
        <position position="15"/>
    </location>
    <ligand>
        <name>NADPH</name>
        <dbReference type="ChEBI" id="CHEBI:57783"/>
    </ligand>
</feature>
<dbReference type="PANTHER" id="PTHR11728">
    <property type="entry name" value="GLYCEROL-3-PHOSPHATE DEHYDROGENASE"/>
    <property type="match status" value="1"/>
</dbReference>
<gene>
    <name evidence="8" type="primary">gpsA</name>
    <name evidence="16" type="ORF">ENV70_03730</name>
</gene>
<dbReference type="GO" id="GO:0006650">
    <property type="term" value="P:glycerophospholipid metabolic process"/>
    <property type="evidence" value="ECO:0007669"/>
    <property type="project" value="UniProtKB-UniRule"/>
</dbReference>
<dbReference type="GO" id="GO:0046167">
    <property type="term" value="P:glycerol-3-phosphate biosynthetic process"/>
    <property type="evidence" value="ECO:0007669"/>
    <property type="project" value="UniProtKB-UniRule"/>
</dbReference>
<dbReference type="SUPFAM" id="SSF51735">
    <property type="entry name" value="NAD(P)-binding Rossmann-fold domains"/>
    <property type="match status" value="1"/>
</dbReference>
<keyword evidence="2 8" id="KW-0444">Lipid biosynthesis</keyword>
<dbReference type="EMBL" id="DTHJ01000078">
    <property type="protein sequence ID" value="HHS62713.1"/>
    <property type="molecule type" value="Genomic_DNA"/>
</dbReference>
<evidence type="ECO:0000256" key="5">
    <source>
        <dbReference type="ARBA" id="ARBA00023098"/>
    </source>
</evidence>
<comment type="catalytic activity">
    <reaction evidence="8">
        <text>sn-glycerol 3-phosphate + NAD(+) = dihydroxyacetone phosphate + NADH + H(+)</text>
        <dbReference type="Rhea" id="RHEA:11092"/>
        <dbReference type="ChEBI" id="CHEBI:15378"/>
        <dbReference type="ChEBI" id="CHEBI:57540"/>
        <dbReference type="ChEBI" id="CHEBI:57597"/>
        <dbReference type="ChEBI" id="CHEBI:57642"/>
        <dbReference type="ChEBI" id="CHEBI:57945"/>
        <dbReference type="EC" id="1.1.1.94"/>
    </reaction>
</comment>
<dbReference type="SUPFAM" id="SSF48179">
    <property type="entry name" value="6-phosphogluconate dehydrogenase C-terminal domain-like"/>
    <property type="match status" value="1"/>
</dbReference>
<feature type="binding site" evidence="8">
    <location>
        <position position="245"/>
    </location>
    <ligand>
        <name>sn-glycerol 3-phosphate</name>
        <dbReference type="ChEBI" id="CHEBI:57597"/>
    </ligand>
</feature>
<evidence type="ECO:0000256" key="8">
    <source>
        <dbReference type="HAMAP-Rule" id="MF_00394"/>
    </source>
</evidence>
<comment type="similarity">
    <text evidence="1 8 12">Belongs to the NAD-dependent glycerol-3-phosphate dehydrogenase family.</text>
</comment>
<dbReference type="PRINTS" id="PR00077">
    <property type="entry name" value="GPDHDRGNASE"/>
</dbReference>
<feature type="domain" description="Glycerol-3-phosphate dehydrogenase NAD-dependent C-terminal" evidence="15">
    <location>
        <begin position="181"/>
        <end position="319"/>
    </location>
</feature>
<evidence type="ECO:0000259" key="14">
    <source>
        <dbReference type="Pfam" id="PF01210"/>
    </source>
</evidence>
<feature type="binding site" evidence="11">
    <location>
        <position position="35"/>
    </location>
    <ligand>
        <name>NAD(+)</name>
        <dbReference type="ChEBI" id="CHEBI:57540"/>
    </ligand>
</feature>
<comment type="pathway">
    <text evidence="8">Membrane lipid metabolism; glycerophospholipid metabolism.</text>
</comment>
<dbReference type="EC" id="1.1.1.94" evidence="8"/>
<dbReference type="GO" id="GO:0005829">
    <property type="term" value="C:cytosol"/>
    <property type="evidence" value="ECO:0007669"/>
    <property type="project" value="TreeGrafter"/>
</dbReference>
<dbReference type="FunFam" id="1.10.1040.10:FF:000001">
    <property type="entry name" value="Glycerol-3-phosphate dehydrogenase [NAD(P)+]"/>
    <property type="match status" value="1"/>
</dbReference>
<dbReference type="HAMAP" id="MF_00394">
    <property type="entry name" value="NAD_Glyc3P_dehydrog"/>
    <property type="match status" value="1"/>
</dbReference>
<comment type="subcellular location">
    <subcellularLocation>
        <location evidence="8">Cytoplasm</location>
    </subcellularLocation>
</comment>
<dbReference type="GO" id="GO:0047952">
    <property type="term" value="F:glycerol-3-phosphate dehydrogenase [NAD(P)+] activity"/>
    <property type="evidence" value="ECO:0007669"/>
    <property type="project" value="UniProtKB-UniRule"/>
</dbReference>
<feature type="active site" description="Proton acceptor" evidence="8 9">
    <location>
        <position position="192"/>
    </location>
</feature>
<feature type="binding site" evidence="10">
    <location>
        <position position="109"/>
    </location>
    <ligand>
        <name>substrate</name>
    </ligand>
</feature>
<feature type="binding site" evidence="8">
    <location>
        <position position="256"/>
    </location>
    <ligand>
        <name>NADPH</name>
        <dbReference type="ChEBI" id="CHEBI:57783"/>
    </ligand>
</feature>
<keyword evidence="3 8" id="KW-0560">Oxidoreductase</keyword>
<dbReference type="Gene3D" id="1.10.1040.10">
    <property type="entry name" value="N-(1-d-carboxylethyl)-l-norvaline Dehydrogenase, domain 2"/>
    <property type="match status" value="1"/>
</dbReference>
<keyword evidence="4 8" id="KW-0520">NAD</keyword>
<dbReference type="Pfam" id="PF01210">
    <property type="entry name" value="NAD_Gly3P_dh_N"/>
    <property type="match status" value="1"/>
</dbReference>
<sequence length="332" mass="36637">MEEEMNIAILGCGNWGSVFGIIQDKNGHRVKIWEFDKKRAEYVQRTRDNRPFLLKYKIPDSIMIDWRLENILQNSELVVFAVPCQTLGSVLVEIKKAGIKTKEFLSLIKGIDIKTLQLPAATIKKTFPESKCFVLSGPSIANEIIRNEPTAVVLAGNDLNRAKKLQGELTTENFRIYLSDDMLGVELGGAVKNVLALACGISDGLGFGANAKGALISRGIVEIVRLGLKMGASPKTFYGLSGLGDLVTTSYSEESRNHLFGRMIGIGRSLNEIKKDFVMVAEGVPTAKAVMKLAKRYNVEMPISKVVYEILYKGKSPLQGLKSLMLRPLKNE</sequence>
<dbReference type="Pfam" id="PF07479">
    <property type="entry name" value="NAD_Gly3P_dh_C"/>
    <property type="match status" value="1"/>
</dbReference>
<organism evidence="16">
    <name type="scientific">candidate division WOR-3 bacterium</name>
    <dbReference type="NCBI Taxonomy" id="2052148"/>
    <lineage>
        <taxon>Bacteria</taxon>
        <taxon>Bacteria division WOR-3</taxon>
    </lineage>
</organism>
<feature type="binding site" evidence="8">
    <location>
        <position position="192"/>
    </location>
    <ligand>
        <name>sn-glycerol 3-phosphate</name>
        <dbReference type="ChEBI" id="CHEBI:57597"/>
    </ligand>
</feature>
<dbReference type="NCBIfam" id="NF000942">
    <property type="entry name" value="PRK00094.1-4"/>
    <property type="match status" value="1"/>
</dbReference>
<dbReference type="PROSITE" id="PS00957">
    <property type="entry name" value="NAD_G3PDH"/>
    <property type="match status" value="1"/>
</dbReference>
<keyword evidence="7 8" id="KW-1208">Phospholipid metabolism</keyword>
<dbReference type="PIRSF" id="PIRSF000114">
    <property type="entry name" value="Glycerol-3-P_dh"/>
    <property type="match status" value="1"/>
</dbReference>
<evidence type="ECO:0000256" key="1">
    <source>
        <dbReference type="ARBA" id="ARBA00011009"/>
    </source>
</evidence>
<dbReference type="UniPathway" id="UPA00940"/>
<dbReference type="InterPro" id="IPR006109">
    <property type="entry name" value="G3P_DH_NAD-dep_C"/>
</dbReference>
<evidence type="ECO:0000256" key="2">
    <source>
        <dbReference type="ARBA" id="ARBA00022516"/>
    </source>
</evidence>
<feature type="binding site" evidence="8">
    <location>
        <position position="139"/>
    </location>
    <ligand>
        <name>sn-glycerol 3-phosphate</name>
        <dbReference type="ChEBI" id="CHEBI:57597"/>
    </ligand>
</feature>
<feature type="binding site" evidence="8">
    <location>
        <position position="141"/>
    </location>
    <ligand>
        <name>NADPH</name>
        <dbReference type="ChEBI" id="CHEBI:57783"/>
    </ligand>
</feature>
<dbReference type="InterPro" id="IPR011128">
    <property type="entry name" value="G3P_DH_NAD-dep_N"/>
</dbReference>
<dbReference type="PANTHER" id="PTHR11728:SF1">
    <property type="entry name" value="GLYCEROL-3-PHOSPHATE DEHYDROGENASE [NAD(+)] 2, CHLOROPLASTIC"/>
    <property type="match status" value="1"/>
</dbReference>
<dbReference type="InterPro" id="IPR036291">
    <property type="entry name" value="NAD(P)-bd_dom_sf"/>
</dbReference>
<name>A0A7C6AFN8_UNCW3</name>
<feature type="binding site" evidence="11">
    <location>
        <position position="256"/>
    </location>
    <ligand>
        <name>NAD(+)</name>
        <dbReference type="ChEBI" id="CHEBI:57540"/>
    </ligand>
</feature>
<evidence type="ECO:0000256" key="10">
    <source>
        <dbReference type="PIRSR" id="PIRSR000114-2"/>
    </source>
</evidence>